<comment type="caution">
    <text evidence="2">The sequence shown here is derived from an EMBL/GenBank/DDBJ whole genome shotgun (WGS) entry which is preliminary data.</text>
</comment>
<gene>
    <name evidence="2" type="ORF">ACFQ1O_08415</name>
</gene>
<evidence type="ECO:0000313" key="2">
    <source>
        <dbReference type="EMBL" id="MFD0964023.1"/>
    </source>
</evidence>
<keyword evidence="1" id="KW-1133">Transmembrane helix</keyword>
<accession>A0ABW3I2J5</accession>
<dbReference type="RefSeq" id="WP_377715333.1">
    <property type="nucleotide sequence ID" value="NZ_JBHTJM010000008.1"/>
</dbReference>
<protein>
    <recommendedName>
        <fullName evidence="4">Riboflavin synthase subunit beta</fullName>
    </recommendedName>
</protein>
<sequence>MRLPTLFKQNKNKSFGYTPRYYDERKERLQKLHEKHHGTTTESNIKGSFRRSSFRDDWRAVNKEKDQKQSQSRLLVIIALLVVITILVLDKYNIKLF</sequence>
<dbReference type="Proteomes" id="UP001596997">
    <property type="component" value="Unassembled WGS sequence"/>
</dbReference>
<keyword evidence="3" id="KW-1185">Reference proteome</keyword>
<keyword evidence="1" id="KW-0472">Membrane</keyword>
<feature type="transmembrane region" description="Helical" evidence="1">
    <location>
        <begin position="74"/>
        <end position="94"/>
    </location>
</feature>
<organism evidence="2 3">
    <name type="scientific">Pseudofulvibacter geojedonensis</name>
    <dbReference type="NCBI Taxonomy" id="1123758"/>
    <lineage>
        <taxon>Bacteria</taxon>
        <taxon>Pseudomonadati</taxon>
        <taxon>Bacteroidota</taxon>
        <taxon>Flavobacteriia</taxon>
        <taxon>Flavobacteriales</taxon>
        <taxon>Flavobacteriaceae</taxon>
        <taxon>Pseudofulvibacter</taxon>
    </lineage>
</organism>
<keyword evidence="1" id="KW-0812">Transmembrane</keyword>
<evidence type="ECO:0000313" key="3">
    <source>
        <dbReference type="Proteomes" id="UP001596997"/>
    </source>
</evidence>
<reference evidence="3" key="1">
    <citation type="journal article" date="2019" name="Int. J. Syst. Evol. Microbiol.">
        <title>The Global Catalogue of Microorganisms (GCM) 10K type strain sequencing project: providing services to taxonomists for standard genome sequencing and annotation.</title>
        <authorList>
            <consortium name="The Broad Institute Genomics Platform"/>
            <consortium name="The Broad Institute Genome Sequencing Center for Infectious Disease"/>
            <person name="Wu L."/>
            <person name="Ma J."/>
        </authorList>
    </citation>
    <scope>NUCLEOTIDE SEQUENCE [LARGE SCALE GENOMIC DNA]</scope>
    <source>
        <strain evidence="3">CCUG 62114</strain>
    </source>
</reference>
<evidence type="ECO:0008006" key="4">
    <source>
        <dbReference type="Google" id="ProtNLM"/>
    </source>
</evidence>
<proteinExistence type="predicted"/>
<evidence type="ECO:0000256" key="1">
    <source>
        <dbReference type="SAM" id="Phobius"/>
    </source>
</evidence>
<name>A0ABW3I2J5_9FLAO</name>
<dbReference type="EMBL" id="JBHTJM010000008">
    <property type="protein sequence ID" value="MFD0964023.1"/>
    <property type="molecule type" value="Genomic_DNA"/>
</dbReference>